<accession>A0ACC2HVN4</accession>
<dbReference type="Proteomes" id="UP001153331">
    <property type="component" value="Unassembled WGS sequence"/>
</dbReference>
<dbReference type="EMBL" id="JAPHNI010000993">
    <property type="protein sequence ID" value="KAJ8107152.1"/>
    <property type="molecule type" value="Genomic_DNA"/>
</dbReference>
<evidence type="ECO:0000313" key="2">
    <source>
        <dbReference type="Proteomes" id="UP001153331"/>
    </source>
</evidence>
<proteinExistence type="predicted"/>
<protein>
    <submittedName>
        <fullName evidence="1">Uncharacterized protein</fullName>
    </submittedName>
</protein>
<gene>
    <name evidence="1" type="ORF">OPT61_g9062</name>
</gene>
<reference evidence="1" key="1">
    <citation type="submission" date="2022-11" db="EMBL/GenBank/DDBJ databases">
        <title>Genome Sequence of Boeremia exigua.</title>
        <authorList>
            <person name="Buettner E."/>
        </authorList>
    </citation>
    <scope>NUCLEOTIDE SEQUENCE</scope>
    <source>
        <strain evidence="1">CU02</strain>
    </source>
</reference>
<evidence type="ECO:0000313" key="1">
    <source>
        <dbReference type="EMBL" id="KAJ8107152.1"/>
    </source>
</evidence>
<sequence>MRKRNQRILNLILEQLLRIHRQRPCGENIRKPVAKPQIQHQHLVQLLEGVQVLAGSRGGLVHGVEGQVGEGEEVPRFAVGDALGEGAEEEFLLGVAGAAGG</sequence>
<comment type="caution">
    <text evidence="1">The sequence shown here is derived from an EMBL/GenBank/DDBJ whole genome shotgun (WGS) entry which is preliminary data.</text>
</comment>
<name>A0ACC2HVN4_9PLEO</name>
<keyword evidence="2" id="KW-1185">Reference proteome</keyword>
<organism evidence="1 2">
    <name type="scientific">Boeremia exigua</name>
    <dbReference type="NCBI Taxonomy" id="749465"/>
    <lineage>
        <taxon>Eukaryota</taxon>
        <taxon>Fungi</taxon>
        <taxon>Dikarya</taxon>
        <taxon>Ascomycota</taxon>
        <taxon>Pezizomycotina</taxon>
        <taxon>Dothideomycetes</taxon>
        <taxon>Pleosporomycetidae</taxon>
        <taxon>Pleosporales</taxon>
        <taxon>Pleosporineae</taxon>
        <taxon>Didymellaceae</taxon>
        <taxon>Boeremia</taxon>
    </lineage>
</organism>